<dbReference type="PANTHER" id="PTHR24220:SF470">
    <property type="entry name" value="CELL DIVISION ATP-BINDING PROTEIN FTSE"/>
    <property type="match status" value="1"/>
</dbReference>
<dbReference type="InterPro" id="IPR027417">
    <property type="entry name" value="P-loop_NTPase"/>
</dbReference>
<dbReference type="RefSeq" id="WP_354088784.1">
    <property type="nucleotide sequence ID" value="NZ_JBEPTF010000002.1"/>
</dbReference>
<dbReference type="SMART" id="SM00382">
    <property type="entry name" value="AAA"/>
    <property type="match status" value="1"/>
</dbReference>
<name>A0ABV2RD26_9CAUL</name>
<reference evidence="4 5" key="1">
    <citation type="submission" date="2024-06" db="EMBL/GenBank/DDBJ databases">
        <title>Sorghum-associated microbial communities from plants grown in Nebraska, USA.</title>
        <authorList>
            <person name="Schachtman D."/>
        </authorList>
    </citation>
    <scope>NUCLEOTIDE SEQUENCE [LARGE SCALE GENOMIC DNA]</scope>
    <source>
        <strain evidence="4 5">2814</strain>
    </source>
</reference>
<feature type="domain" description="ABC transporter" evidence="3">
    <location>
        <begin position="18"/>
        <end position="241"/>
    </location>
</feature>
<dbReference type="PROSITE" id="PS00211">
    <property type="entry name" value="ABC_TRANSPORTER_1"/>
    <property type="match status" value="1"/>
</dbReference>
<evidence type="ECO:0000256" key="2">
    <source>
        <dbReference type="ARBA" id="ARBA00022840"/>
    </source>
</evidence>
<keyword evidence="4" id="KW-0132">Cell division</keyword>
<keyword evidence="1" id="KW-0547">Nucleotide-binding</keyword>
<dbReference type="SUPFAM" id="SSF52540">
    <property type="entry name" value="P-loop containing nucleoside triphosphate hydrolases"/>
    <property type="match status" value="1"/>
</dbReference>
<dbReference type="Pfam" id="PF00005">
    <property type="entry name" value="ABC_tran"/>
    <property type="match status" value="1"/>
</dbReference>
<evidence type="ECO:0000256" key="1">
    <source>
        <dbReference type="ARBA" id="ARBA00022741"/>
    </source>
</evidence>
<accession>A0ABV2RD26</accession>
<gene>
    <name evidence="4" type="ORF">ABIE19_001762</name>
</gene>
<dbReference type="EMBL" id="JBEPTF010000002">
    <property type="protein sequence ID" value="MET4683832.1"/>
    <property type="molecule type" value="Genomic_DNA"/>
</dbReference>
<dbReference type="InterPro" id="IPR003439">
    <property type="entry name" value="ABC_transporter-like_ATP-bd"/>
</dbReference>
<organism evidence="4 5">
    <name type="scientific">Brevundimonas faecalis</name>
    <dbReference type="NCBI Taxonomy" id="947378"/>
    <lineage>
        <taxon>Bacteria</taxon>
        <taxon>Pseudomonadati</taxon>
        <taxon>Pseudomonadota</taxon>
        <taxon>Alphaproteobacteria</taxon>
        <taxon>Caulobacterales</taxon>
        <taxon>Caulobacteraceae</taxon>
        <taxon>Brevundimonas</taxon>
    </lineage>
</organism>
<keyword evidence="4" id="KW-0131">Cell cycle</keyword>
<keyword evidence="5" id="KW-1185">Reference proteome</keyword>
<protein>
    <submittedName>
        <fullName evidence="4">Cell division transport system ATP-binding protein</fullName>
    </submittedName>
</protein>
<dbReference type="Proteomes" id="UP001549313">
    <property type="component" value="Unassembled WGS sequence"/>
</dbReference>
<comment type="caution">
    <text evidence="4">The sequence shown here is derived from an EMBL/GenBank/DDBJ whole genome shotgun (WGS) entry which is preliminary data.</text>
</comment>
<dbReference type="GO" id="GO:0005524">
    <property type="term" value="F:ATP binding"/>
    <property type="evidence" value="ECO:0007669"/>
    <property type="project" value="UniProtKB-KW"/>
</dbReference>
<dbReference type="InterPro" id="IPR003593">
    <property type="entry name" value="AAA+_ATPase"/>
</dbReference>
<evidence type="ECO:0000313" key="4">
    <source>
        <dbReference type="EMBL" id="MET4683832.1"/>
    </source>
</evidence>
<dbReference type="PANTHER" id="PTHR24220">
    <property type="entry name" value="IMPORT ATP-BINDING PROTEIN"/>
    <property type="match status" value="1"/>
</dbReference>
<dbReference type="PROSITE" id="PS50893">
    <property type="entry name" value="ABC_TRANSPORTER_2"/>
    <property type="match status" value="1"/>
</dbReference>
<evidence type="ECO:0000259" key="3">
    <source>
        <dbReference type="PROSITE" id="PS50893"/>
    </source>
</evidence>
<dbReference type="InterPro" id="IPR017871">
    <property type="entry name" value="ABC_transporter-like_CS"/>
</dbReference>
<dbReference type="GO" id="GO:0051301">
    <property type="term" value="P:cell division"/>
    <property type="evidence" value="ECO:0007669"/>
    <property type="project" value="UniProtKB-KW"/>
</dbReference>
<keyword evidence="2 4" id="KW-0067">ATP-binding</keyword>
<dbReference type="Gene3D" id="3.40.50.300">
    <property type="entry name" value="P-loop containing nucleotide triphosphate hydrolases"/>
    <property type="match status" value="1"/>
</dbReference>
<evidence type="ECO:0000313" key="5">
    <source>
        <dbReference type="Proteomes" id="UP001549313"/>
    </source>
</evidence>
<dbReference type="InterPro" id="IPR015854">
    <property type="entry name" value="ABC_transpr_LolD-like"/>
</dbReference>
<sequence length="242" mass="25898">MPNSTRRAADPDSAPDSVRLRGVGFGYADQPAVLRDVNLILPQGSFHFLTGPSGAGKSSLLRLLTLAARPQTGRITLFGQDVTELPRAAVPALRRRMGVIFQDFRLLDHLTAFDNVALPLTLAGERPADFGADVEEMLRWVGLGGRMDALPPALSGGEKQRLAIARAVITRPRLILADEPTGSVDRAMGEKLMRLFQSLHKLGATVLIATHDEALAERVGATVLRLENGRLSQAAPATGEAA</sequence>
<proteinExistence type="predicted"/>